<gene>
    <name evidence="1" type="ORF">BCR44DRAFT_1292051</name>
</gene>
<keyword evidence="2" id="KW-1185">Reference proteome</keyword>
<sequence>MVVVNGDQASARSGTAEKKTETVLVDRMVRRRGCQCRKAIIRSITHVLHWVAFDKVSEGQRNTAYNFRTVPGQGSKAAGQAASCDWPFRGALRSSGMLSVLIMGMAWATFKLVTDFSRHVSTPLARPSEHQGLVPGLQSSGRPLTSAAAIHGYARVM</sequence>
<accession>A0A1Y2H808</accession>
<dbReference type="AlphaFoldDB" id="A0A1Y2H808"/>
<comment type="caution">
    <text evidence="1">The sequence shown here is derived from an EMBL/GenBank/DDBJ whole genome shotgun (WGS) entry which is preliminary data.</text>
</comment>
<dbReference type="EMBL" id="MCFL01000078">
    <property type="protein sequence ID" value="ORZ30635.1"/>
    <property type="molecule type" value="Genomic_DNA"/>
</dbReference>
<evidence type="ECO:0000313" key="1">
    <source>
        <dbReference type="EMBL" id="ORZ30635.1"/>
    </source>
</evidence>
<dbReference type="Proteomes" id="UP000193411">
    <property type="component" value="Unassembled WGS sequence"/>
</dbReference>
<name>A0A1Y2H808_9FUNG</name>
<evidence type="ECO:0000313" key="2">
    <source>
        <dbReference type="Proteomes" id="UP000193411"/>
    </source>
</evidence>
<proteinExistence type="predicted"/>
<protein>
    <submittedName>
        <fullName evidence="1">Uncharacterized protein</fullName>
    </submittedName>
</protein>
<reference evidence="1 2" key="1">
    <citation type="submission" date="2016-07" db="EMBL/GenBank/DDBJ databases">
        <title>Pervasive Adenine N6-methylation of Active Genes in Fungi.</title>
        <authorList>
            <consortium name="DOE Joint Genome Institute"/>
            <person name="Mondo S.J."/>
            <person name="Dannebaum R.O."/>
            <person name="Kuo R.C."/>
            <person name="Labutti K."/>
            <person name="Haridas S."/>
            <person name="Kuo A."/>
            <person name="Salamov A."/>
            <person name="Ahrendt S.R."/>
            <person name="Lipzen A."/>
            <person name="Sullivan W."/>
            <person name="Andreopoulos W.B."/>
            <person name="Clum A."/>
            <person name="Lindquist E."/>
            <person name="Daum C."/>
            <person name="Ramamoorthy G.K."/>
            <person name="Gryganskyi A."/>
            <person name="Culley D."/>
            <person name="Magnuson J.K."/>
            <person name="James T.Y."/>
            <person name="O'Malley M.A."/>
            <person name="Stajich J.E."/>
            <person name="Spatafora J.W."/>
            <person name="Visel A."/>
            <person name="Grigoriev I.V."/>
        </authorList>
    </citation>
    <scope>NUCLEOTIDE SEQUENCE [LARGE SCALE GENOMIC DNA]</scope>
    <source>
        <strain evidence="1 2">PL171</strain>
    </source>
</reference>
<organism evidence="1 2">
    <name type="scientific">Catenaria anguillulae PL171</name>
    <dbReference type="NCBI Taxonomy" id="765915"/>
    <lineage>
        <taxon>Eukaryota</taxon>
        <taxon>Fungi</taxon>
        <taxon>Fungi incertae sedis</taxon>
        <taxon>Blastocladiomycota</taxon>
        <taxon>Blastocladiomycetes</taxon>
        <taxon>Blastocladiales</taxon>
        <taxon>Catenariaceae</taxon>
        <taxon>Catenaria</taxon>
    </lineage>
</organism>